<dbReference type="Gene3D" id="1.10.150.130">
    <property type="match status" value="1"/>
</dbReference>
<dbReference type="OrthoDB" id="102994at2"/>
<evidence type="ECO:0000256" key="1">
    <source>
        <dbReference type="ARBA" id="ARBA00023125"/>
    </source>
</evidence>
<gene>
    <name evidence="3" type="ORF">NOR51B_1716</name>
</gene>
<accession>B8KVN4</accession>
<dbReference type="SUPFAM" id="SSF56349">
    <property type="entry name" value="DNA breaking-rejoining enzymes"/>
    <property type="match status" value="1"/>
</dbReference>
<dbReference type="Gene3D" id="1.10.443.10">
    <property type="entry name" value="Intergrase catalytic core"/>
    <property type="match status" value="1"/>
</dbReference>
<evidence type="ECO:0000313" key="4">
    <source>
        <dbReference type="Proteomes" id="UP000004699"/>
    </source>
</evidence>
<keyword evidence="1" id="KW-0238">DNA-binding</keyword>
<dbReference type="RefSeq" id="WP_009020515.1">
    <property type="nucleotide sequence ID" value="NZ_DS999411.1"/>
</dbReference>
<keyword evidence="4" id="KW-1185">Reference proteome</keyword>
<dbReference type="EMBL" id="DS999411">
    <property type="protein sequence ID" value="EED35769.1"/>
    <property type="molecule type" value="Genomic_DNA"/>
</dbReference>
<dbReference type="STRING" id="565045.NOR51B_1716"/>
<dbReference type="GO" id="GO:0003677">
    <property type="term" value="F:DNA binding"/>
    <property type="evidence" value="ECO:0007669"/>
    <property type="project" value="UniProtKB-KW"/>
</dbReference>
<name>B8KVN4_9GAMM</name>
<evidence type="ECO:0000313" key="3">
    <source>
        <dbReference type="EMBL" id="EED35769.1"/>
    </source>
</evidence>
<dbReference type="HOGENOM" id="CLU_993222_0_0_6"/>
<organism evidence="3 4">
    <name type="scientific">Luminiphilus syltensis NOR5-1B</name>
    <dbReference type="NCBI Taxonomy" id="565045"/>
    <lineage>
        <taxon>Bacteria</taxon>
        <taxon>Pseudomonadati</taxon>
        <taxon>Pseudomonadota</taxon>
        <taxon>Gammaproteobacteria</taxon>
        <taxon>Cellvibrionales</taxon>
        <taxon>Halieaceae</taxon>
        <taxon>Luminiphilus</taxon>
    </lineage>
</organism>
<evidence type="ECO:0000256" key="2">
    <source>
        <dbReference type="ARBA" id="ARBA00023172"/>
    </source>
</evidence>
<dbReference type="GO" id="GO:0015074">
    <property type="term" value="P:DNA integration"/>
    <property type="evidence" value="ECO:0007669"/>
    <property type="project" value="InterPro"/>
</dbReference>
<dbReference type="AlphaFoldDB" id="B8KVN4"/>
<dbReference type="InterPro" id="IPR010998">
    <property type="entry name" value="Integrase_recombinase_N"/>
</dbReference>
<dbReference type="InterPro" id="IPR011010">
    <property type="entry name" value="DNA_brk_join_enz"/>
</dbReference>
<proteinExistence type="predicted"/>
<keyword evidence="2" id="KW-0233">DNA recombination</keyword>
<protein>
    <submittedName>
        <fullName evidence="3">Phage integrase family protein</fullName>
    </submittedName>
</protein>
<dbReference type="InterPro" id="IPR013762">
    <property type="entry name" value="Integrase-like_cat_sf"/>
</dbReference>
<reference evidence="4" key="1">
    <citation type="journal article" date="2013" name="BMC Microbiol.">
        <title>Taxonomy and evolution of bacteriochlorophyll a-containing members of the OM60/NOR5 clade of marine gammaproteobacteria: description of Luminiphilus syltensis gen. nov., sp. nov., reclassification of Haliea rubra as Pseudohaliea rubra gen. nov., comb. nov., and emendation of Chromatocurvus halotolerans.</title>
        <authorList>
            <person name="Spring S."/>
            <person name="Riedel T."/>
            <person name="Sproer C."/>
            <person name="Yan S."/>
            <person name="Harder J."/>
            <person name="Fuchs B.M."/>
        </authorList>
    </citation>
    <scope>NUCLEOTIDE SEQUENCE [LARGE SCALE GENOMIC DNA]</scope>
    <source>
        <strain evidence="4">NOR51-B</strain>
    </source>
</reference>
<dbReference type="GO" id="GO:0006310">
    <property type="term" value="P:DNA recombination"/>
    <property type="evidence" value="ECO:0007669"/>
    <property type="project" value="UniProtKB-KW"/>
</dbReference>
<dbReference type="eggNOG" id="COG0582">
    <property type="taxonomic scope" value="Bacteria"/>
</dbReference>
<sequence>MNDEIALGNGKNSYSEYIQAINLYLIPTFKHQKITSIDEQALQELNAKRAAIMQKAPTRSTIASHNAALNKVFDEAVIRGFLTSSNRPPLKAVGVTRKRRPDFSLEEINLLLEGIEEWIAAATKEKSLELRQLLGDYIELLLDTGARPGVELMQLKWNQIKYHIAPETEKTSDAYTAAELGEEGVDALSSDEYDNAQKQQHDINAHLEINVSGKTGRRTIIANKRSIKALTRIARRNFSGKGRVLHPLSHVIRADNEHYVIRTKTGIEPTSFAKLFDSLL</sequence>
<dbReference type="Proteomes" id="UP000004699">
    <property type="component" value="Unassembled WGS sequence"/>
</dbReference>